<dbReference type="GO" id="GO:2000143">
    <property type="term" value="P:negative regulation of DNA-templated transcription initiation"/>
    <property type="evidence" value="ECO:0007669"/>
    <property type="project" value="TreeGrafter"/>
</dbReference>
<evidence type="ECO:0000313" key="9">
    <source>
        <dbReference type="EMBL" id="APG28869.1"/>
    </source>
</evidence>
<dbReference type="Proteomes" id="UP000182517">
    <property type="component" value="Chromosome"/>
</dbReference>
<dbReference type="GO" id="GO:0009295">
    <property type="term" value="C:nucleoid"/>
    <property type="evidence" value="ECO:0007669"/>
    <property type="project" value="UniProtKB-SubCell"/>
</dbReference>
<comment type="similarity">
    <text evidence="7">Belongs to the MraZ family.</text>
</comment>
<dbReference type="CDD" id="cd16320">
    <property type="entry name" value="MraZ_N"/>
    <property type="match status" value="1"/>
</dbReference>
<keyword evidence="6 7" id="KW-0804">Transcription</keyword>
<dbReference type="InterPro" id="IPR038619">
    <property type="entry name" value="MraZ_sf"/>
</dbReference>
<keyword evidence="5 7" id="KW-0238">DNA-binding</keyword>
<dbReference type="STRING" id="1842532.A7E78_14135"/>
<evidence type="ECO:0000256" key="2">
    <source>
        <dbReference type="ARBA" id="ARBA00022490"/>
    </source>
</evidence>
<dbReference type="EMBL" id="CP015519">
    <property type="protein sequence ID" value="APG28869.1"/>
    <property type="molecule type" value="Genomic_DNA"/>
</dbReference>
<dbReference type="KEGG" id="pef:A7E78_14135"/>
<evidence type="ECO:0000259" key="8">
    <source>
        <dbReference type="PROSITE" id="PS51740"/>
    </source>
</evidence>
<keyword evidence="2 7" id="KW-0963">Cytoplasm</keyword>
<name>A0A1L3GSG6_9BACT</name>
<accession>A0A1L3GSG6</accession>
<keyword evidence="3" id="KW-0677">Repeat</keyword>
<dbReference type="PANTHER" id="PTHR34701">
    <property type="entry name" value="TRANSCRIPTIONAL REGULATOR MRAZ"/>
    <property type="match status" value="1"/>
</dbReference>
<evidence type="ECO:0000256" key="3">
    <source>
        <dbReference type="ARBA" id="ARBA00022737"/>
    </source>
</evidence>
<gene>
    <name evidence="7" type="primary">mraZ</name>
    <name evidence="9" type="ORF">A7E78_14135</name>
</gene>
<dbReference type="Gene3D" id="3.40.1550.20">
    <property type="entry name" value="Transcriptional regulator MraZ domain"/>
    <property type="match status" value="1"/>
</dbReference>
<comment type="subcellular location">
    <subcellularLocation>
        <location evidence="7">Cytoplasm</location>
        <location evidence="7">Nucleoid</location>
    </subcellularLocation>
</comment>
<dbReference type="GO" id="GO:0005737">
    <property type="term" value="C:cytoplasm"/>
    <property type="evidence" value="ECO:0007669"/>
    <property type="project" value="UniProtKB-UniRule"/>
</dbReference>
<dbReference type="InterPro" id="IPR007159">
    <property type="entry name" value="SpoVT-AbrB_dom"/>
</dbReference>
<evidence type="ECO:0000256" key="1">
    <source>
        <dbReference type="ARBA" id="ARBA00013860"/>
    </source>
</evidence>
<sequence length="149" mass="16894">MTFQGVHNNAIDAKGRASIPAKFREVLAEAYDDEQLMVTQQKGGLVAYPVPEWQRIVENVQKMDAGPMREAIYLSLITPAIPCSFDKQGRIQISKSLREYAGLEEVREVVVVGSFNKIQLWNRVKHQEIMRTAEALVNEDPQTLYDLGF</sequence>
<evidence type="ECO:0000313" key="10">
    <source>
        <dbReference type="Proteomes" id="UP000182517"/>
    </source>
</evidence>
<dbReference type="InterPro" id="IPR035644">
    <property type="entry name" value="MraZ_C"/>
</dbReference>
<dbReference type="Pfam" id="PF02381">
    <property type="entry name" value="MraZ"/>
    <property type="match status" value="2"/>
</dbReference>
<evidence type="ECO:0000256" key="6">
    <source>
        <dbReference type="ARBA" id="ARBA00023163"/>
    </source>
</evidence>
<feature type="domain" description="SpoVT-AbrB" evidence="8">
    <location>
        <begin position="80"/>
        <end position="125"/>
    </location>
</feature>
<evidence type="ECO:0000256" key="4">
    <source>
        <dbReference type="ARBA" id="ARBA00023015"/>
    </source>
</evidence>
<organism evidence="9 10">
    <name type="scientific">Syntrophotalea acetylenivorans</name>
    <dbReference type="NCBI Taxonomy" id="1842532"/>
    <lineage>
        <taxon>Bacteria</taxon>
        <taxon>Pseudomonadati</taxon>
        <taxon>Thermodesulfobacteriota</taxon>
        <taxon>Desulfuromonadia</taxon>
        <taxon>Desulfuromonadales</taxon>
        <taxon>Syntrophotaleaceae</taxon>
        <taxon>Syntrophotalea</taxon>
    </lineage>
</organism>
<reference evidence="9 10" key="1">
    <citation type="journal article" date="2017" name="Genome Announc.">
        <title>Complete Genome Sequences of Two Acetylene-Fermenting Pelobacter acetylenicus Strains.</title>
        <authorList>
            <person name="Sutton J.M."/>
            <person name="Baesman S.M."/>
            <person name="Fierst J.L."/>
            <person name="Poret-Peterson A.T."/>
            <person name="Oremland R.S."/>
            <person name="Dunlap D.S."/>
            <person name="Akob D.M."/>
        </authorList>
    </citation>
    <scope>NUCLEOTIDE SEQUENCE [LARGE SCALE GENOMIC DNA]</scope>
    <source>
        <strain evidence="9 10">SFB93</strain>
    </source>
</reference>
<evidence type="ECO:0000256" key="7">
    <source>
        <dbReference type="HAMAP-Rule" id="MF_01008"/>
    </source>
</evidence>
<dbReference type="InterPro" id="IPR037914">
    <property type="entry name" value="SpoVT-AbrB_sf"/>
</dbReference>
<dbReference type="RefSeq" id="WP_072284892.1">
    <property type="nucleotide sequence ID" value="NZ_CP015519.1"/>
</dbReference>
<proteinExistence type="inferred from homology"/>
<dbReference type="GO" id="GO:0000976">
    <property type="term" value="F:transcription cis-regulatory region binding"/>
    <property type="evidence" value="ECO:0007669"/>
    <property type="project" value="TreeGrafter"/>
</dbReference>
<evidence type="ECO:0000256" key="5">
    <source>
        <dbReference type="ARBA" id="ARBA00023125"/>
    </source>
</evidence>
<dbReference type="GO" id="GO:0003700">
    <property type="term" value="F:DNA-binding transcription factor activity"/>
    <property type="evidence" value="ECO:0007669"/>
    <property type="project" value="UniProtKB-UniRule"/>
</dbReference>
<keyword evidence="10" id="KW-1185">Reference proteome</keyword>
<dbReference type="OrthoDB" id="9807753at2"/>
<dbReference type="InterPro" id="IPR003444">
    <property type="entry name" value="MraZ"/>
</dbReference>
<protein>
    <recommendedName>
        <fullName evidence="1 7">Transcriptional regulator MraZ</fullName>
    </recommendedName>
</protein>
<dbReference type="SUPFAM" id="SSF89447">
    <property type="entry name" value="AbrB/MazE/MraZ-like"/>
    <property type="match status" value="1"/>
</dbReference>
<dbReference type="InterPro" id="IPR020603">
    <property type="entry name" value="MraZ_dom"/>
</dbReference>
<dbReference type="PANTHER" id="PTHR34701:SF1">
    <property type="entry name" value="TRANSCRIPTIONAL REGULATOR MRAZ"/>
    <property type="match status" value="1"/>
</dbReference>
<dbReference type="InterPro" id="IPR035642">
    <property type="entry name" value="MraZ_N"/>
</dbReference>
<keyword evidence="4 7" id="KW-0805">Transcription regulation</keyword>
<dbReference type="HAMAP" id="MF_01008">
    <property type="entry name" value="MraZ"/>
    <property type="match status" value="1"/>
</dbReference>
<feature type="domain" description="SpoVT-AbrB" evidence="8">
    <location>
        <begin position="6"/>
        <end position="52"/>
    </location>
</feature>
<dbReference type="PROSITE" id="PS51740">
    <property type="entry name" value="SPOVT_ABRB"/>
    <property type="match status" value="2"/>
</dbReference>
<dbReference type="AlphaFoldDB" id="A0A1L3GSG6"/>
<comment type="subunit">
    <text evidence="7">Forms oligomers.</text>
</comment>
<dbReference type="CDD" id="cd16321">
    <property type="entry name" value="MraZ_C"/>
    <property type="match status" value="1"/>
</dbReference>